<name>A0ABZ0XTM2_9BURK</name>
<organism evidence="1 2">
    <name type="scientific">Duganella zoogloeoides</name>
    <dbReference type="NCBI Taxonomy" id="75659"/>
    <lineage>
        <taxon>Bacteria</taxon>
        <taxon>Pseudomonadati</taxon>
        <taxon>Pseudomonadota</taxon>
        <taxon>Betaproteobacteria</taxon>
        <taxon>Burkholderiales</taxon>
        <taxon>Oxalobacteraceae</taxon>
        <taxon>Telluria group</taxon>
        <taxon>Duganella</taxon>
    </lineage>
</organism>
<proteinExistence type="predicted"/>
<evidence type="ECO:0000313" key="1">
    <source>
        <dbReference type="EMBL" id="WQH03085.1"/>
    </source>
</evidence>
<reference evidence="1 2" key="1">
    <citation type="submission" date="2023-11" db="EMBL/GenBank/DDBJ databases">
        <title>MicrobeMod: A computational toolkit for identifying prokaryotic methylation and restriction-modification with nanopore sequencing.</title>
        <authorList>
            <person name="Crits-Christoph A."/>
            <person name="Kang S.C."/>
            <person name="Lee H."/>
            <person name="Ostrov N."/>
        </authorList>
    </citation>
    <scope>NUCLEOTIDE SEQUENCE [LARGE SCALE GENOMIC DNA]</scope>
    <source>
        <strain evidence="1 2">ATCC 25935</strain>
    </source>
</reference>
<gene>
    <name evidence="1" type="ORF">SR858_18730</name>
</gene>
<dbReference type="Proteomes" id="UP001326110">
    <property type="component" value="Chromosome"/>
</dbReference>
<accession>A0ABZ0XTM2</accession>
<sequence length="86" mass="9375">MRTQVAHGGIERADLLRCVASQALGRRQRRVERSELALPLRLVQRAVGQHGHAHHGVVNGCVFLAEQAGAFLLRMAASGFSPRPAR</sequence>
<dbReference type="EMBL" id="CP140152">
    <property type="protein sequence ID" value="WQH03085.1"/>
    <property type="molecule type" value="Genomic_DNA"/>
</dbReference>
<evidence type="ECO:0000313" key="2">
    <source>
        <dbReference type="Proteomes" id="UP001326110"/>
    </source>
</evidence>
<keyword evidence="2" id="KW-1185">Reference proteome</keyword>
<protein>
    <submittedName>
        <fullName evidence="1">Uncharacterized protein</fullName>
    </submittedName>
</protein>